<feature type="region of interest" description="Disordered" evidence="1">
    <location>
        <begin position="47"/>
        <end position="70"/>
    </location>
</feature>
<dbReference type="Proteomes" id="UP001375240">
    <property type="component" value="Unassembled WGS sequence"/>
</dbReference>
<name>A0AAV9VEK5_9PEZI</name>
<feature type="compositionally biased region" description="Basic and acidic residues" evidence="1">
    <location>
        <begin position="20"/>
        <end position="35"/>
    </location>
</feature>
<protein>
    <submittedName>
        <fullName evidence="2">Uncharacterized protein</fullName>
    </submittedName>
</protein>
<keyword evidence="3" id="KW-1185">Reference proteome</keyword>
<evidence type="ECO:0000256" key="1">
    <source>
        <dbReference type="SAM" id="MobiDB-lite"/>
    </source>
</evidence>
<dbReference type="AlphaFoldDB" id="A0AAV9VEK5"/>
<evidence type="ECO:0000313" key="2">
    <source>
        <dbReference type="EMBL" id="KAK6359474.1"/>
    </source>
</evidence>
<proteinExistence type="predicted"/>
<organism evidence="2 3">
    <name type="scientific">Orbilia brochopaga</name>
    <dbReference type="NCBI Taxonomy" id="3140254"/>
    <lineage>
        <taxon>Eukaryota</taxon>
        <taxon>Fungi</taxon>
        <taxon>Dikarya</taxon>
        <taxon>Ascomycota</taxon>
        <taxon>Pezizomycotina</taxon>
        <taxon>Orbiliomycetes</taxon>
        <taxon>Orbiliales</taxon>
        <taxon>Orbiliaceae</taxon>
        <taxon>Orbilia</taxon>
    </lineage>
</organism>
<accession>A0AAV9VEK5</accession>
<comment type="caution">
    <text evidence="2">The sequence shown here is derived from an EMBL/GenBank/DDBJ whole genome shotgun (WGS) entry which is preliminary data.</text>
</comment>
<feature type="region of interest" description="Disordered" evidence="1">
    <location>
        <begin position="110"/>
        <end position="148"/>
    </location>
</feature>
<gene>
    <name evidence="2" type="ORF">TWF696_000630</name>
</gene>
<feature type="region of interest" description="Disordered" evidence="1">
    <location>
        <begin position="1"/>
        <end position="35"/>
    </location>
</feature>
<evidence type="ECO:0000313" key="3">
    <source>
        <dbReference type="Proteomes" id="UP001375240"/>
    </source>
</evidence>
<reference evidence="2 3" key="1">
    <citation type="submission" date="2019-10" db="EMBL/GenBank/DDBJ databases">
        <authorList>
            <person name="Palmer J.M."/>
        </authorList>
    </citation>
    <scope>NUCLEOTIDE SEQUENCE [LARGE SCALE GENOMIC DNA]</scope>
    <source>
        <strain evidence="2 3">TWF696</strain>
    </source>
</reference>
<dbReference type="EMBL" id="JAVHNQ010000001">
    <property type="protein sequence ID" value="KAK6359474.1"/>
    <property type="molecule type" value="Genomic_DNA"/>
</dbReference>
<sequence length="148" mass="15998">MNSDKNDKPSVSSFKQGARGVDHEDNPMQIPERRKSWTETIREAIGFPAASTTAQKPPQKPHLTQEARDKLDNALDDAKHAMDSTDTGASMRRRGSDILDEVAKEAARRDIGGNQLFGSPKGTGREGSAGNAFLTKYANESAPGENTS</sequence>